<dbReference type="Proteomes" id="UP000241964">
    <property type="component" value="Unassembled WGS sequence"/>
</dbReference>
<dbReference type="RefSeq" id="WP_106594434.1">
    <property type="nucleotide sequence ID" value="NZ_PYAS01000002.1"/>
</dbReference>
<dbReference type="InterPro" id="IPR000601">
    <property type="entry name" value="PKD_dom"/>
</dbReference>
<dbReference type="PROSITE" id="PS50093">
    <property type="entry name" value="PKD"/>
    <property type="match status" value="1"/>
</dbReference>
<dbReference type="InterPro" id="IPR035986">
    <property type="entry name" value="PKD_dom_sf"/>
</dbReference>
<dbReference type="InterPro" id="IPR012334">
    <property type="entry name" value="Pectin_lyas_fold"/>
</dbReference>
<evidence type="ECO:0000313" key="2">
    <source>
        <dbReference type="EMBL" id="PSL32854.1"/>
    </source>
</evidence>
<feature type="domain" description="PKD" evidence="1">
    <location>
        <begin position="56"/>
        <end position="110"/>
    </location>
</feature>
<accession>A0A2P8GFU8</accession>
<dbReference type="PROSITE" id="PS51257">
    <property type="entry name" value="PROKAR_LIPOPROTEIN"/>
    <property type="match status" value="1"/>
</dbReference>
<evidence type="ECO:0000259" key="1">
    <source>
        <dbReference type="PROSITE" id="PS50093"/>
    </source>
</evidence>
<dbReference type="Pfam" id="PF18911">
    <property type="entry name" value="PKD_4"/>
    <property type="match status" value="1"/>
</dbReference>
<keyword evidence="2" id="KW-0456">Lyase</keyword>
<proteinExistence type="predicted"/>
<protein>
    <submittedName>
        <fullName evidence="2">Parallel beta helix pectate lyase-like protein</fullName>
    </submittedName>
</protein>
<dbReference type="SMART" id="SM00710">
    <property type="entry name" value="PbH1"/>
    <property type="match status" value="4"/>
</dbReference>
<dbReference type="Gene3D" id="2.60.40.10">
    <property type="entry name" value="Immunoglobulins"/>
    <property type="match status" value="1"/>
</dbReference>
<reference evidence="2 3" key="1">
    <citation type="submission" date="2018-03" db="EMBL/GenBank/DDBJ databases">
        <title>Genomic Encyclopedia of Archaeal and Bacterial Type Strains, Phase II (KMG-II): from individual species to whole genera.</title>
        <authorList>
            <person name="Goeker M."/>
        </authorList>
    </citation>
    <scope>NUCLEOTIDE SEQUENCE [LARGE SCALE GENOMIC DNA]</scope>
    <source>
        <strain evidence="2 3">DSM 29057</strain>
    </source>
</reference>
<dbReference type="InterPro" id="IPR006626">
    <property type="entry name" value="PbH1"/>
</dbReference>
<dbReference type="GO" id="GO:0016829">
    <property type="term" value="F:lyase activity"/>
    <property type="evidence" value="ECO:0007669"/>
    <property type="project" value="UniProtKB-KW"/>
</dbReference>
<dbReference type="Gene3D" id="2.160.20.10">
    <property type="entry name" value="Single-stranded right-handed beta-helix, Pectin lyase-like"/>
    <property type="match status" value="1"/>
</dbReference>
<name>A0A2P8GFU8_9BACT</name>
<sequence>MLKTRRILWAALSFALLLGSCKEDEDVKPSNTLTAKAGADQNVNAGSVVNLDGSASSDSEGKPFEFSWAFSKKPAGSAANLASATTAKPAFTADLPGEYEVELTVSNANGQSKDKVVITATVIEPIVIDANIRTKLTLTDRINNPAIPDYIVNANVSVNAELEIKPGVVIAFARDTRIEINDGGGVLLAKGDSAKPIRFIGKETTKGFWAGIVFRSSSSANTLEYVQVMHAGSKPLYATTKAGMAVLGAGRAEVNIKNCLFEQNAGYGLYLEYSVILGSFEKNNFKDNTEAGILMGAENVKNLDTDSKFTNGNGRNVVEIFGSSLPKNTTTEVVWKGFKDKTPYRILENIASDANWKLLPGVIIEVGRAGFITIEDGYFNAVGTETNKIIIRGAENTAAYWKGLLCFSTSDKNVIENAEVSGGGNIAIVSGKKANIAIYGGQSRMTIKKSVISNSGGYGIFVNYQGTVNADVETVNTFKDNAQAKLLKE</sequence>
<gene>
    <name evidence="2" type="ORF">CLV60_102573</name>
</gene>
<dbReference type="SUPFAM" id="SSF49299">
    <property type="entry name" value="PKD domain"/>
    <property type="match status" value="1"/>
</dbReference>
<comment type="caution">
    <text evidence="2">The sequence shown here is derived from an EMBL/GenBank/DDBJ whole genome shotgun (WGS) entry which is preliminary data.</text>
</comment>
<dbReference type="AlphaFoldDB" id="A0A2P8GFU8"/>
<dbReference type="EMBL" id="PYAS01000002">
    <property type="protein sequence ID" value="PSL32854.1"/>
    <property type="molecule type" value="Genomic_DNA"/>
</dbReference>
<dbReference type="OrthoDB" id="1466733at2"/>
<dbReference type="InterPro" id="IPR013783">
    <property type="entry name" value="Ig-like_fold"/>
</dbReference>
<dbReference type="InterPro" id="IPR011050">
    <property type="entry name" value="Pectin_lyase_fold/virulence"/>
</dbReference>
<dbReference type="SUPFAM" id="SSF51126">
    <property type="entry name" value="Pectin lyase-like"/>
    <property type="match status" value="1"/>
</dbReference>
<organism evidence="2 3">
    <name type="scientific">Dyadobacter jiangsuensis</name>
    <dbReference type="NCBI Taxonomy" id="1591085"/>
    <lineage>
        <taxon>Bacteria</taxon>
        <taxon>Pseudomonadati</taxon>
        <taxon>Bacteroidota</taxon>
        <taxon>Cytophagia</taxon>
        <taxon>Cytophagales</taxon>
        <taxon>Spirosomataceae</taxon>
        <taxon>Dyadobacter</taxon>
    </lineage>
</organism>
<dbReference type="InterPro" id="IPR039448">
    <property type="entry name" value="Beta_helix"/>
</dbReference>
<dbReference type="Pfam" id="PF13229">
    <property type="entry name" value="Beta_helix"/>
    <property type="match status" value="1"/>
</dbReference>
<keyword evidence="3" id="KW-1185">Reference proteome</keyword>
<evidence type="ECO:0000313" key="3">
    <source>
        <dbReference type="Proteomes" id="UP000241964"/>
    </source>
</evidence>